<dbReference type="Pfam" id="PF13462">
    <property type="entry name" value="Thioredoxin_4"/>
    <property type="match status" value="1"/>
</dbReference>
<evidence type="ECO:0000313" key="9">
    <source>
        <dbReference type="Proteomes" id="UP000178114"/>
    </source>
</evidence>
<keyword evidence="6" id="KW-0472">Membrane</keyword>
<dbReference type="PANTHER" id="PTHR13887">
    <property type="entry name" value="GLUTATHIONE S-TRANSFERASE KAPPA"/>
    <property type="match status" value="1"/>
</dbReference>
<dbReference type="STRING" id="1798351.A2930_01665"/>
<dbReference type="GO" id="GO:0016491">
    <property type="term" value="F:oxidoreductase activity"/>
    <property type="evidence" value="ECO:0007669"/>
    <property type="project" value="UniProtKB-KW"/>
</dbReference>
<dbReference type="PANTHER" id="PTHR13887:SF14">
    <property type="entry name" value="DISULFIDE BOND FORMATION PROTEIN D"/>
    <property type="match status" value="1"/>
</dbReference>
<evidence type="ECO:0000256" key="4">
    <source>
        <dbReference type="ARBA" id="ARBA00023157"/>
    </source>
</evidence>
<dbReference type="Gene3D" id="3.40.30.10">
    <property type="entry name" value="Glutaredoxin"/>
    <property type="match status" value="1"/>
</dbReference>
<organism evidence="8 9">
    <name type="scientific">Candidatus Giovannonibacteria bacterium RIFCSPLOWO2_01_FULL_45_34</name>
    <dbReference type="NCBI Taxonomy" id="1798351"/>
    <lineage>
        <taxon>Bacteria</taxon>
        <taxon>Candidatus Giovannoniibacteriota</taxon>
    </lineage>
</organism>
<keyword evidence="6" id="KW-1133">Transmembrane helix</keyword>
<dbReference type="EMBL" id="MFID01000001">
    <property type="protein sequence ID" value="OGF81932.1"/>
    <property type="molecule type" value="Genomic_DNA"/>
</dbReference>
<dbReference type="Proteomes" id="UP000178114">
    <property type="component" value="Unassembled WGS sequence"/>
</dbReference>
<evidence type="ECO:0000256" key="6">
    <source>
        <dbReference type="SAM" id="Phobius"/>
    </source>
</evidence>
<protein>
    <recommendedName>
        <fullName evidence="7">Thioredoxin domain-containing protein</fullName>
    </recommendedName>
</protein>
<feature type="transmembrane region" description="Helical" evidence="6">
    <location>
        <begin position="20"/>
        <end position="39"/>
    </location>
</feature>
<name>A0A1F5X206_9BACT</name>
<keyword evidence="3" id="KW-0560">Oxidoreductase</keyword>
<accession>A0A1F5X206</accession>
<evidence type="ECO:0000259" key="7">
    <source>
        <dbReference type="PROSITE" id="PS51352"/>
    </source>
</evidence>
<keyword evidence="5" id="KW-0676">Redox-active center</keyword>
<keyword evidence="4" id="KW-1015">Disulfide bond</keyword>
<keyword evidence="2" id="KW-0732">Signal</keyword>
<sequence length="242" mass="26127">MENNNNNEVEKSVVNENKFMVPAAIITAGLIIAGAIVYVSSPKPAPVVNNQGDSGTPGTAVNAAEVLKVRDGDFYLGNPSAKVVVVEYGDYQCPFCGKWFKEVEPQIINNYVKTGKAVFIFRDFAFLGEESIRSAEAARCANEQGKFWEYHNYLYGNQQGENQGAFSDANLKKIASTLKLNIAAFNTCFDSGKHKQAVIDATAEGRAAGVQGTPATFINGALVSGAQPWTAFQSKIEAELKK</sequence>
<dbReference type="SUPFAM" id="SSF52833">
    <property type="entry name" value="Thioredoxin-like"/>
    <property type="match status" value="1"/>
</dbReference>
<gene>
    <name evidence="8" type="ORF">A2930_01665</name>
</gene>
<dbReference type="InterPro" id="IPR012336">
    <property type="entry name" value="Thioredoxin-like_fold"/>
</dbReference>
<evidence type="ECO:0000256" key="3">
    <source>
        <dbReference type="ARBA" id="ARBA00023002"/>
    </source>
</evidence>
<evidence type="ECO:0000256" key="2">
    <source>
        <dbReference type="ARBA" id="ARBA00022729"/>
    </source>
</evidence>
<dbReference type="InterPro" id="IPR036249">
    <property type="entry name" value="Thioredoxin-like_sf"/>
</dbReference>
<dbReference type="PROSITE" id="PS51352">
    <property type="entry name" value="THIOREDOXIN_2"/>
    <property type="match status" value="1"/>
</dbReference>
<comment type="similarity">
    <text evidence="1">Belongs to the thioredoxin family. DsbA subfamily.</text>
</comment>
<dbReference type="AlphaFoldDB" id="A0A1F5X206"/>
<feature type="domain" description="Thioredoxin" evidence="7">
    <location>
        <begin position="39"/>
        <end position="241"/>
    </location>
</feature>
<evidence type="ECO:0000313" key="8">
    <source>
        <dbReference type="EMBL" id="OGF81932.1"/>
    </source>
</evidence>
<comment type="caution">
    <text evidence="8">The sequence shown here is derived from an EMBL/GenBank/DDBJ whole genome shotgun (WGS) entry which is preliminary data.</text>
</comment>
<proteinExistence type="inferred from homology"/>
<reference evidence="8 9" key="1">
    <citation type="journal article" date="2016" name="Nat. Commun.">
        <title>Thousands of microbial genomes shed light on interconnected biogeochemical processes in an aquifer system.</title>
        <authorList>
            <person name="Anantharaman K."/>
            <person name="Brown C.T."/>
            <person name="Hug L.A."/>
            <person name="Sharon I."/>
            <person name="Castelle C.J."/>
            <person name="Probst A.J."/>
            <person name="Thomas B.C."/>
            <person name="Singh A."/>
            <person name="Wilkins M.J."/>
            <person name="Karaoz U."/>
            <person name="Brodie E.L."/>
            <person name="Williams K.H."/>
            <person name="Hubbard S.S."/>
            <person name="Banfield J.F."/>
        </authorList>
    </citation>
    <scope>NUCLEOTIDE SEQUENCE [LARGE SCALE GENOMIC DNA]</scope>
</reference>
<evidence type="ECO:0000256" key="5">
    <source>
        <dbReference type="ARBA" id="ARBA00023284"/>
    </source>
</evidence>
<dbReference type="InterPro" id="IPR013766">
    <property type="entry name" value="Thioredoxin_domain"/>
</dbReference>
<keyword evidence="6" id="KW-0812">Transmembrane</keyword>
<evidence type="ECO:0000256" key="1">
    <source>
        <dbReference type="ARBA" id="ARBA00005791"/>
    </source>
</evidence>